<evidence type="ECO:0000313" key="4">
    <source>
        <dbReference type="Proteomes" id="UP000694388"/>
    </source>
</evidence>
<feature type="region of interest" description="Disordered" evidence="1">
    <location>
        <begin position="1"/>
        <end position="71"/>
    </location>
</feature>
<dbReference type="Proteomes" id="UP000694388">
    <property type="component" value="Unplaced"/>
</dbReference>
<dbReference type="PANTHER" id="PTHR46645">
    <property type="entry name" value="GRAM DOMAIN-CONTAINING PROTEIN 2B-RELATED"/>
    <property type="match status" value="1"/>
</dbReference>
<protein>
    <recommendedName>
        <fullName evidence="2">GRAM domain-containing protein</fullName>
    </recommendedName>
</protein>
<dbReference type="GeneTree" id="ENSGT00940000156980"/>
<proteinExistence type="predicted"/>
<reference evidence="3" key="2">
    <citation type="submission" date="2025-09" db="UniProtKB">
        <authorList>
            <consortium name="Ensembl"/>
        </authorList>
    </citation>
    <scope>IDENTIFICATION</scope>
</reference>
<dbReference type="InterPro" id="IPR011993">
    <property type="entry name" value="PH-like_dom_sf"/>
</dbReference>
<dbReference type="SMART" id="SM00568">
    <property type="entry name" value="GRAM"/>
    <property type="match status" value="1"/>
</dbReference>
<dbReference type="Pfam" id="PF02893">
    <property type="entry name" value="GRAM"/>
    <property type="match status" value="1"/>
</dbReference>
<dbReference type="GO" id="GO:0005881">
    <property type="term" value="C:cytoplasmic microtubule"/>
    <property type="evidence" value="ECO:0007669"/>
    <property type="project" value="TreeGrafter"/>
</dbReference>
<dbReference type="Ensembl" id="ENSEBUT00000018620.1">
    <property type="protein sequence ID" value="ENSEBUP00000018044.1"/>
    <property type="gene ID" value="ENSEBUG00000011255.1"/>
</dbReference>
<dbReference type="PANTHER" id="PTHR46645:SF2">
    <property type="entry name" value="GRAM DOMAIN-CONTAINING PROTEIN 2B"/>
    <property type="match status" value="1"/>
</dbReference>
<evidence type="ECO:0000256" key="1">
    <source>
        <dbReference type="SAM" id="MobiDB-lite"/>
    </source>
</evidence>
<organism evidence="3 4">
    <name type="scientific">Eptatretus burgeri</name>
    <name type="common">Inshore hagfish</name>
    <dbReference type="NCBI Taxonomy" id="7764"/>
    <lineage>
        <taxon>Eukaryota</taxon>
        <taxon>Metazoa</taxon>
        <taxon>Chordata</taxon>
        <taxon>Craniata</taxon>
        <taxon>Vertebrata</taxon>
        <taxon>Cyclostomata</taxon>
        <taxon>Myxini</taxon>
        <taxon>Myxiniformes</taxon>
        <taxon>Myxinidae</taxon>
        <taxon>Eptatretinae</taxon>
        <taxon>Eptatretus</taxon>
    </lineage>
</organism>
<dbReference type="InterPro" id="IPR004182">
    <property type="entry name" value="GRAM"/>
</dbReference>
<feature type="domain" description="GRAM" evidence="2">
    <location>
        <begin position="75"/>
        <end position="142"/>
    </location>
</feature>
<feature type="compositionally biased region" description="Polar residues" evidence="1">
    <location>
        <begin position="42"/>
        <end position="52"/>
    </location>
</feature>
<evidence type="ECO:0000259" key="2">
    <source>
        <dbReference type="SMART" id="SM00568"/>
    </source>
</evidence>
<dbReference type="CDD" id="cd13220">
    <property type="entry name" value="PH-GRAM_GRAMDC"/>
    <property type="match status" value="1"/>
</dbReference>
<accession>A0A8C4QPW5</accession>
<evidence type="ECO:0000313" key="3">
    <source>
        <dbReference type="Ensembl" id="ENSEBUP00000018044.1"/>
    </source>
</evidence>
<name>A0A8C4QPW5_EPTBU</name>
<dbReference type="Gene3D" id="2.30.29.30">
    <property type="entry name" value="Pleckstrin-homology domain (PH domain)/Phosphotyrosine-binding domain (PTB)"/>
    <property type="match status" value="1"/>
</dbReference>
<dbReference type="AlphaFoldDB" id="A0A8C4QPW5"/>
<reference evidence="3" key="1">
    <citation type="submission" date="2025-08" db="UniProtKB">
        <authorList>
            <consortium name="Ensembl"/>
        </authorList>
    </citation>
    <scope>IDENTIFICATION</scope>
</reference>
<sequence length="338" mass="37712">MDCTVSDARQQLGLQDSGERGVTENDGSTTKVDQQPDKTLRHTSSCTKSKSGMNGPRSYGIHLRSSSHKRKRGNRQFHRIFVVVPLDESLIDSFSCALQKEMIYQGRLFISKNWICFYAKFFNRDLKVEISTTSVCSVKKQKTAMVVPNALRIITFDNDKHMFVSLLSRDVAYDLLTSVCTNLQDKLGHDRQTPVIATKRPISLPLDQSDELAGDETDFTFFWNDKGVEPDSDQLSHAKSEAVVSKEVDTPENSTCKGKASGIAINTHYKAVVKNLQLPSEENLKDEVETLNDGGNKVKEDPTPEPQPVPVVCMPKTKQLHAPVVWWCAAALSVGRHT</sequence>
<dbReference type="InterPro" id="IPR052633">
    <property type="entry name" value="GRAM_domain_protein_2B"/>
</dbReference>
<keyword evidence="4" id="KW-1185">Reference proteome</keyword>